<dbReference type="EMBL" id="CAJNDS010002845">
    <property type="protein sequence ID" value="CAE7617381.1"/>
    <property type="molecule type" value="Genomic_DNA"/>
</dbReference>
<dbReference type="AlphaFoldDB" id="A0A812VFZ4"/>
<dbReference type="Proteomes" id="UP000604046">
    <property type="component" value="Unassembled WGS sequence"/>
</dbReference>
<feature type="transmembrane region" description="Helical" evidence="4">
    <location>
        <begin position="56"/>
        <end position="78"/>
    </location>
</feature>
<dbReference type="PROSITE" id="PS50088">
    <property type="entry name" value="ANK_REPEAT"/>
    <property type="match status" value="1"/>
</dbReference>
<keyword evidence="4" id="KW-0812">Transmembrane</keyword>
<dbReference type="Pfam" id="PF12796">
    <property type="entry name" value="Ank_2"/>
    <property type="match status" value="1"/>
</dbReference>
<feature type="transmembrane region" description="Helical" evidence="4">
    <location>
        <begin position="98"/>
        <end position="116"/>
    </location>
</feature>
<sequence>MRKPRNEAGEQLIHLNSDKKLLEDSTRLWISSVAFAVAALRSWFWWRRWARYGRGVVAFCAHVSVAAAALLVAAAAALELLALGADSGSRTLAGAAPLHTVAALPGTAVSGVLSLLQQKSQVAVSATDMRGRTPVHYAAASGDWDNVQWLVAQGADIQAKDSDGLSPLEVGLANGHYHLVPLFETLGSSVLFAAAGFGNVSLVQQLVLQNGMSPNAIDDQTGRTPIFEAVEKARIDVAEFPGSDLR</sequence>
<protein>
    <submittedName>
        <fullName evidence="5">WarA protein</fullName>
    </submittedName>
</protein>
<dbReference type="InterPro" id="IPR002110">
    <property type="entry name" value="Ankyrin_rpt"/>
</dbReference>
<dbReference type="SMART" id="SM00248">
    <property type="entry name" value="ANK"/>
    <property type="match status" value="2"/>
</dbReference>
<dbReference type="PANTHER" id="PTHR24198">
    <property type="entry name" value="ANKYRIN REPEAT AND PROTEIN KINASE DOMAIN-CONTAINING PROTEIN"/>
    <property type="match status" value="1"/>
</dbReference>
<evidence type="ECO:0000313" key="5">
    <source>
        <dbReference type="EMBL" id="CAE7617381.1"/>
    </source>
</evidence>
<dbReference type="Gene3D" id="1.25.40.20">
    <property type="entry name" value="Ankyrin repeat-containing domain"/>
    <property type="match status" value="2"/>
</dbReference>
<gene>
    <name evidence="5" type="primary">warA</name>
    <name evidence="5" type="ORF">SNAT2548_LOCUS35102</name>
</gene>
<reference evidence="5" key="1">
    <citation type="submission" date="2021-02" db="EMBL/GenBank/DDBJ databases">
        <authorList>
            <person name="Dougan E. K."/>
            <person name="Rhodes N."/>
            <person name="Thang M."/>
            <person name="Chan C."/>
        </authorList>
    </citation>
    <scope>NUCLEOTIDE SEQUENCE</scope>
</reference>
<comment type="caution">
    <text evidence="5">The sequence shown here is derived from an EMBL/GenBank/DDBJ whole genome shotgun (WGS) entry which is preliminary data.</text>
</comment>
<keyword evidence="2 3" id="KW-0040">ANK repeat</keyword>
<accession>A0A812VFZ4</accession>
<keyword evidence="1" id="KW-0677">Repeat</keyword>
<dbReference type="PANTHER" id="PTHR24198:SF165">
    <property type="entry name" value="ANKYRIN REPEAT-CONTAINING PROTEIN-RELATED"/>
    <property type="match status" value="1"/>
</dbReference>
<keyword evidence="6" id="KW-1185">Reference proteome</keyword>
<name>A0A812VFZ4_9DINO</name>
<keyword evidence="4" id="KW-0472">Membrane</keyword>
<feature type="repeat" description="ANK" evidence="3">
    <location>
        <begin position="130"/>
        <end position="162"/>
    </location>
</feature>
<evidence type="ECO:0000256" key="4">
    <source>
        <dbReference type="SAM" id="Phobius"/>
    </source>
</evidence>
<evidence type="ECO:0000256" key="3">
    <source>
        <dbReference type="PROSITE-ProRule" id="PRU00023"/>
    </source>
</evidence>
<evidence type="ECO:0000256" key="2">
    <source>
        <dbReference type="ARBA" id="ARBA00023043"/>
    </source>
</evidence>
<dbReference type="PROSITE" id="PS50297">
    <property type="entry name" value="ANK_REP_REGION"/>
    <property type="match status" value="1"/>
</dbReference>
<evidence type="ECO:0000256" key="1">
    <source>
        <dbReference type="ARBA" id="ARBA00022737"/>
    </source>
</evidence>
<keyword evidence="4" id="KW-1133">Transmembrane helix</keyword>
<dbReference type="InterPro" id="IPR036770">
    <property type="entry name" value="Ankyrin_rpt-contain_sf"/>
</dbReference>
<proteinExistence type="predicted"/>
<evidence type="ECO:0000313" key="6">
    <source>
        <dbReference type="Proteomes" id="UP000604046"/>
    </source>
</evidence>
<organism evidence="5 6">
    <name type="scientific">Symbiodinium natans</name>
    <dbReference type="NCBI Taxonomy" id="878477"/>
    <lineage>
        <taxon>Eukaryota</taxon>
        <taxon>Sar</taxon>
        <taxon>Alveolata</taxon>
        <taxon>Dinophyceae</taxon>
        <taxon>Suessiales</taxon>
        <taxon>Symbiodiniaceae</taxon>
        <taxon>Symbiodinium</taxon>
    </lineage>
</organism>
<dbReference type="SUPFAM" id="SSF48403">
    <property type="entry name" value="Ankyrin repeat"/>
    <property type="match status" value="1"/>
</dbReference>
<dbReference type="OrthoDB" id="438783at2759"/>